<dbReference type="OrthoDB" id="2361316at2"/>
<organism evidence="2 3">
    <name type="scientific">Caryophanon tenue</name>
    <dbReference type="NCBI Taxonomy" id="33978"/>
    <lineage>
        <taxon>Bacteria</taxon>
        <taxon>Bacillati</taxon>
        <taxon>Bacillota</taxon>
        <taxon>Bacilli</taxon>
        <taxon>Bacillales</taxon>
        <taxon>Caryophanaceae</taxon>
        <taxon>Caryophanon</taxon>
    </lineage>
</organism>
<keyword evidence="3" id="KW-1185">Reference proteome</keyword>
<protein>
    <recommendedName>
        <fullName evidence="4">Competence protein ComGF</fullName>
    </recommendedName>
</protein>
<dbReference type="RefSeq" id="WP_066542394.1">
    <property type="nucleotide sequence ID" value="NZ_MASJ01000001.1"/>
</dbReference>
<dbReference type="NCBIfam" id="NF041002">
    <property type="entry name" value="pilin_ComGF"/>
    <property type="match status" value="1"/>
</dbReference>
<dbReference type="InterPro" id="IPR016977">
    <property type="entry name" value="ComGF"/>
</dbReference>
<evidence type="ECO:0000313" key="2">
    <source>
        <dbReference type="EMBL" id="OCS88601.1"/>
    </source>
</evidence>
<gene>
    <name evidence="2" type="ORF">A6M13_01785</name>
</gene>
<sequence>MRKHRHDDGFTLIETLFQLVVMAIIVQLLLTYIQVFFSFQQTFYARDTAWELFIFEMDELIYVSEEPLTIRVNRQLTRSYLGEDGKVVTEEFEVVNQSFRYSKNGGNEFLLFHVRDIYFTQQQHSLYMEVTFLDGSKKERTFIVPTS</sequence>
<proteinExistence type="predicted"/>
<comment type="caution">
    <text evidence="2">The sequence shown here is derived from an EMBL/GenBank/DDBJ whole genome shotgun (WGS) entry which is preliminary data.</text>
</comment>
<dbReference type="Pfam" id="PF15980">
    <property type="entry name" value="ComGF"/>
    <property type="match status" value="1"/>
</dbReference>
<dbReference type="Proteomes" id="UP000093199">
    <property type="component" value="Unassembled WGS sequence"/>
</dbReference>
<evidence type="ECO:0000256" key="1">
    <source>
        <dbReference type="SAM" id="Phobius"/>
    </source>
</evidence>
<keyword evidence="1" id="KW-1133">Transmembrane helix</keyword>
<dbReference type="AlphaFoldDB" id="A0A1C0YN62"/>
<evidence type="ECO:0008006" key="4">
    <source>
        <dbReference type="Google" id="ProtNLM"/>
    </source>
</evidence>
<keyword evidence="1" id="KW-0472">Membrane</keyword>
<accession>A0A1C0YN62</accession>
<dbReference type="STRING" id="33978.A6M13_01785"/>
<evidence type="ECO:0000313" key="3">
    <source>
        <dbReference type="Proteomes" id="UP000093199"/>
    </source>
</evidence>
<keyword evidence="1" id="KW-0812">Transmembrane</keyword>
<name>A0A1C0YN62_9BACL</name>
<reference evidence="2 3" key="1">
    <citation type="submission" date="2016-07" db="EMBL/GenBank/DDBJ databases">
        <title>Caryophanon tenue genome sequencing.</title>
        <authorList>
            <person name="Verma A."/>
            <person name="Pal Y."/>
            <person name="Krishnamurthi S."/>
        </authorList>
    </citation>
    <scope>NUCLEOTIDE SEQUENCE [LARGE SCALE GENOMIC DNA]</scope>
    <source>
        <strain evidence="2 3">DSM 14152</strain>
    </source>
</reference>
<dbReference type="EMBL" id="MASJ01000001">
    <property type="protein sequence ID" value="OCS88601.1"/>
    <property type="molecule type" value="Genomic_DNA"/>
</dbReference>
<feature type="transmembrane region" description="Helical" evidence="1">
    <location>
        <begin position="12"/>
        <end position="33"/>
    </location>
</feature>